<sequence length="152" mass="17369">MHRVSVSENDILSHLFSKSIQCSCTYFNSNIKQYYSRCSLKLEQNKAVHFFSLKVLGNCLLKIQYLLHQLIPQKKHLFFQNAIAEQQSAILASSHSVHCHLVLKEPILEGILFAPNTKTEESYPTPPLGFLDLRLQMLVLLSRILMTVTLLA</sequence>
<evidence type="ECO:0000313" key="2">
    <source>
        <dbReference type="Proteomes" id="UP001054945"/>
    </source>
</evidence>
<name>A0AAV4QUW5_CAEEX</name>
<evidence type="ECO:0000313" key="1">
    <source>
        <dbReference type="EMBL" id="GIY13438.1"/>
    </source>
</evidence>
<organism evidence="1 2">
    <name type="scientific">Caerostris extrusa</name>
    <name type="common">Bark spider</name>
    <name type="synonym">Caerostris bankana</name>
    <dbReference type="NCBI Taxonomy" id="172846"/>
    <lineage>
        <taxon>Eukaryota</taxon>
        <taxon>Metazoa</taxon>
        <taxon>Ecdysozoa</taxon>
        <taxon>Arthropoda</taxon>
        <taxon>Chelicerata</taxon>
        <taxon>Arachnida</taxon>
        <taxon>Araneae</taxon>
        <taxon>Araneomorphae</taxon>
        <taxon>Entelegynae</taxon>
        <taxon>Araneoidea</taxon>
        <taxon>Araneidae</taxon>
        <taxon>Caerostris</taxon>
    </lineage>
</organism>
<protein>
    <submittedName>
        <fullName evidence="1">Uncharacterized protein</fullName>
    </submittedName>
</protein>
<dbReference type="EMBL" id="BPLR01006939">
    <property type="protein sequence ID" value="GIY13438.1"/>
    <property type="molecule type" value="Genomic_DNA"/>
</dbReference>
<dbReference type="AlphaFoldDB" id="A0AAV4QUW5"/>
<reference evidence="1 2" key="1">
    <citation type="submission" date="2021-06" db="EMBL/GenBank/DDBJ databases">
        <title>Caerostris extrusa draft genome.</title>
        <authorList>
            <person name="Kono N."/>
            <person name="Arakawa K."/>
        </authorList>
    </citation>
    <scope>NUCLEOTIDE SEQUENCE [LARGE SCALE GENOMIC DNA]</scope>
</reference>
<proteinExistence type="predicted"/>
<comment type="caution">
    <text evidence="1">The sequence shown here is derived from an EMBL/GenBank/DDBJ whole genome shotgun (WGS) entry which is preliminary data.</text>
</comment>
<accession>A0AAV4QUW5</accession>
<keyword evidence="2" id="KW-1185">Reference proteome</keyword>
<dbReference type="Proteomes" id="UP001054945">
    <property type="component" value="Unassembled WGS sequence"/>
</dbReference>
<gene>
    <name evidence="1" type="ORF">CEXT_814331</name>
</gene>